<gene>
    <name evidence="1" type="ORF">MPPM_5632</name>
</gene>
<dbReference type="RefSeq" id="WP_096488149.1">
    <property type="nucleotide sequence ID" value="NZ_AP014814.1"/>
</dbReference>
<dbReference type="EMBL" id="AP014814">
    <property type="protein sequence ID" value="BAU94237.1"/>
    <property type="molecule type" value="Genomic_DNA"/>
</dbReference>
<dbReference type="AlphaFoldDB" id="A0A160PKQ1"/>
<organism evidence="1 2">
    <name type="scientific">Methylorubrum populi</name>
    <dbReference type="NCBI Taxonomy" id="223967"/>
    <lineage>
        <taxon>Bacteria</taxon>
        <taxon>Pseudomonadati</taxon>
        <taxon>Pseudomonadota</taxon>
        <taxon>Alphaproteobacteria</taxon>
        <taxon>Hyphomicrobiales</taxon>
        <taxon>Methylobacteriaceae</taxon>
        <taxon>Methylorubrum</taxon>
    </lineage>
</organism>
<dbReference type="Proteomes" id="UP000218288">
    <property type="component" value="Plasmid pMPPM05"/>
</dbReference>
<proteinExistence type="predicted"/>
<reference evidence="1 2" key="1">
    <citation type="journal article" date="2016" name="Genome Announc.">
        <title>Complete Genome Sequence of Methylobacterium populi P-1M, Isolated from Pink-Pigmented Household Biofilm.</title>
        <authorList>
            <person name="Morohoshi T."/>
            <person name="Ikeda T."/>
        </authorList>
    </citation>
    <scope>NUCLEOTIDE SEQUENCE [LARGE SCALE GENOMIC DNA]</scope>
    <source>
        <strain evidence="1 2">P-1M</strain>
        <plasmid evidence="2">Plasmid pmppm05 dna</plasmid>
    </source>
</reference>
<evidence type="ECO:0000313" key="1">
    <source>
        <dbReference type="EMBL" id="BAU94237.1"/>
    </source>
</evidence>
<keyword evidence="1" id="KW-0614">Plasmid</keyword>
<geneLocation type="plasmid" evidence="2">
    <name>pmppm05 dna</name>
</geneLocation>
<sequence>MLPFFRGERQRGLPDVRAFCSLDPIQVRTEPLPINTGGEIKTMTPALFELLPRALAVFAPEPSASVRRPS</sequence>
<accession>A0A160PKQ1</accession>
<evidence type="ECO:0000313" key="2">
    <source>
        <dbReference type="Proteomes" id="UP000218288"/>
    </source>
</evidence>
<protein>
    <submittedName>
        <fullName evidence="1">Uncharacterized protein</fullName>
    </submittedName>
</protein>
<name>A0A160PKQ1_9HYPH</name>